<gene>
    <name evidence="1" type="ORF">MEUPH1_LOCUS25845</name>
</gene>
<evidence type="ECO:0000313" key="1">
    <source>
        <dbReference type="EMBL" id="CAI6371900.1"/>
    </source>
</evidence>
<organism evidence="1 2">
    <name type="scientific">Macrosiphum euphorbiae</name>
    <name type="common">potato aphid</name>
    <dbReference type="NCBI Taxonomy" id="13131"/>
    <lineage>
        <taxon>Eukaryota</taxon>
        <taxon>Metazoa</taxon>
        <taxon>Ecdysozoa</taxon>
        <taxon>Arthropoda</taxon>
        <taxon>Hexapoda</taxon>
        <taxon>Insecta</taxon>
        <taxon>Pterygota</taxon>
        <taxon>Neoptera</taxon>
        <taxon>Paraneoptera</taxon>
        <taxon>Hemiptera</taxon>
        <taxon>Sternorrhyncha</taxon>
        <taxon>Aphidomorpha</taxon>
        <taxon>Aphidoidea</taxon>
        <taxon>Aphididae</taxon>
        <taxon>Macrosiphini</taxon>
        <taxon>Macrosiphum</taxon>
    </lineage>
</organism>
<sequence>MIPSPAVPRPLHSPVSHGHGDFRAKLHSFKLTNDPICACDRKPETAKHILRFFPRTRRARQKLKQVLWEEDVPWPPGNGAFLRTKRTYDALVTFAREALTNQTDR</sequence>
<dbReference type="Proteomes" id="UP001160148">
    <property type="component" value="Unassembled WGS sequence"/>
</dbReference>
<proteinExistence type="predicted"/>
<dbReference type="AlphaFoldDB" id="A0AAV0XTM7"/>
<keyword evidence="2" id="KW-1185">Reference proteome</keyword>
<name>A0AAV0XTM7_9HEMI</name>
<dbReference type="EMBL" id="CARXXK010001016">
    <property type="protein sequence ID" value="CAI6371900.1"/>
    <property type="molecule type" value="Genomic_DNA"/>
</dbReference>
<protein>
    <submittedName>
        <fullName evidence="1">Uncharacterized protein</fullName>
    </submittedName>
</protein>
<comment type="caution">
    <text evidence="1">The sequence shown here is derived from an EMBL/GenBank/DDBJ whole genome shotgun (WGS) entry which is preliminary data.</text>
</comment>
<reference evidence="1 2" key="1">
    <citation type="submission" date="2023-01" db="EMBL/GenBank/DDBJ databases">
        <authorList>
            <person name="Whitehead M."/>
        </authorList>
    </citation>
    <scope>NUCLEOTIDE SEQUENCE [LARGE SCALE GENOMIC DNA]</scope>
</reference>
<evidence type="ECO:0000313" key="2">
    <source>
        <dbReference type="Proteomes" id="UP001160148"/>
    </source>
</evidence>
<accession>A0AAV0XTM7</accession>